<evidence type="ECO:0000256" key="7">
    <source>
        <dbReference type="ARBA" id="ARBA00023002"/>
    </source>
</evidence>
<dbReference type="HAMAP" id="MF_01629">
    <property type="entry name" value="PdxH"/>
    <property type="match status" value="1"/>
</dbReference>
<feature type="binding site" evidence="9 11">
    <location>
        <position position="186"/>
    </location>
    <ligand>
        <name>FMN</name>
        <dbReference type="ChEBI" id="CHEBI:58210"/>
    </ligand>
</feature>
<comment type="caution">
    <text evidence="14">The sequence shown here is derived from an EMBL/GenBank/DDBJ whole genome shotgun (WGS) entry which is preliminary data.</text>
</comment>
<keyword evidence="5 9" id="KW-0285">Flavoprotein</keyword>
<dbReference type="GO" id="GO:0010181">
    <property type="term" value="F:FMN binding"/>
    <property type="evidence" value="ECO:0007669"/>
    <property type="project" value="UniProtKB-UniRule"/>
</dbReference>
<feature type="binding site" evidence="9 10">
    <location>
        <begin position="192"/>
        <end position="194"/>
    </location>
    <ligand>
        <name>substrate</name>
    </ligand>
</feature>
<comment type="function">
    <text evidence="9">Catalyzes the oxidation of either pyridoxine 5'-phosphate (PNP) or pyridoxamine 5'-phosphate (PMP) into pyridoxal 5'-phosphate (PLP).</text>
</comment>
<dbReference type="FunFam" id="2.30.110.10:FF:000005">
    <property type="entry name" value="NAD(P)H-hydrate epimerase"/>
    <property type="match status" value="1"/>
</dbReference>
<accession>A0A844GZQ4</accession>
<feature type="domain" description="Pyridoxine 5'-phosphate oxidase dimerisation C-terminal" evidence="13">
    <location>
        <begin position="173"/>
        <end position="214"/>
    </location>
</feature>
<dbReference type="NCBIfam" id="TIGR00558">
    <property type="entry name" value="pdxH"/>
    <property type="match status" value="1"/>
</dbReference>
<evidence type="ECO:0000256" key="8">
    <source>
        <dbReference type="ARBA" id="ARBA00023096"/>
    </source>
</evidence>
<dbReference type="Pfam" id="PF10590">
    <property type="entry name" value="PNP_phzG_C"/>
    <property type="match status" value="1"/>
</dbReference>
<comment type="subunit">
    <text evidence="4 9">Homodimer.</text>
</comment>
<feature type="binding site" evidence="9 11">
    <location>
        <position position="196"/>
    </location>
    <ligand>
        <name>FMN</name>
        <dbReference type="ChEBI" id="CHEBI:58210"/>
    </ligand>
</feature>
<dbReference type="InterPro" id="IPR019740">
    <property type="entry name" value="Pyridox_Oxase_CS"/>
</dbReference>
<evidence type="ECO:0000256" key="9">
    <source>
        <dbReference type="HAMAP-Rule" id="MF_01629"/>
    </source>
</evidence>
<dbReference type="Proteomes" id="UP000437131">
    <property type="component" value="Unassembled WGS sequence"/>
</dbReference>
<feature type="binding site" evidence="9 11">
    <location>
        <begin position="141"/>
        <end position="142"/>
    </location>
    <ligand>
        <name>FMN</name>
        <dbReference type="ChEBI" id="CHEBI:58210"/>
    </ligand>
</feature>
<keyword evidence="8 9" id="KW-0664">Pyridoxine biosynthesis</keyword>
<comment type="catalytic activity">
    <reaction evidence="9">
        <text>pyridoxine 5'-phosphate + O2 = pyridoxal 5'-phosphate + H2O2</text>
        <dbReference type="Rhea" id="RHEA:15149"/>
        <dbReference type="ChEBI" id="CHEBI:15379"/>
        <dbReference type="ChEBI" id="CHEBI:16240"/>
        <dbReference type="ChEBI" id="CHEBI:58589"/>
        <dbReference type="ChEBI" id="CHEBI:597326"/>
        <dbReference type="EC" id="1.4.3.5"/>
    </reaction>
</comment>
<evidence type="ECO:0000256" key="11">
    <source>
        <dbReference type="PIRSR" id="PIRSR000190-2"/>
    </source>
</evidence>
<comment type="pathway">
    <text evidence="1 9">Cofactor metabolism; pyridoxal 5'-phosphate salvage; pyridoxal 5'-phosphate from pyridoxamine 5'-phosphate: step 1/1.</text>
</comment>
<dbReference type="SUPFAM" id="SSF50475">
    <property type="entry name" value="FMN-binding split barrel"/>
    <property type="match status" value="1"/>
</dbReference>
<feature type="binding site" evidence="10">
    <location>
        <begin position="9"/>
        <end position="12"/>
    </location>
    <ligand>
        <name>substrate</name>
    </ligand>
</feature>
<dbReference type="PANTHER" id="PTHR10851">
    <property type="entry name" value="PYRIDOXINE-5-PHOSPHATE OXIDASE"/>
    <property type="match status" value="1"/>
</dbReference>
<evidence type="ECO:0000256" key="2">
    <source>
        <dbReference type="ARBA" id="ARBA00005037"/>
    </source>
</evidence>
<gene>
    <name evidence="9 14" type="primary">pdxH</name>
    <name evidence="14" type="ORF">GGC33_16200</name>
</gene>
<comment type="pathway">
    <text evidence="2 9">Cofactor metabolism; pyridoxal 5'-phosphate salvage; pyridoxal 5'-phosphate from pyridoxine 5'-phosphate: step 1/1.</text>
</comment>
<reference evidence="14 15" key="1">
    <citation type="submission" date="2019-11" db="EMBL/GenBank/DDBJ databases">
        <title>Isolation of a new High Light Tolerant Cyanobacteria.</title>
        <authorList>
            <person name="Dobson Z."/>
            <person name="Vaughn N."/>
            <person name="Vaughn M."/>
            <person name="Fromme P."/>
            <person name="Mazor Y."/>
        </authorList>
    </citation>
    <scope>NUCLEOTIDE SEQUENCE [LARGE SCALE GENOMIC DNA]</scope>
    <source>
        <strain evidence="14 15">0216</strain>
    </source>
</reference>
<dbReference type="PROSITE" id="PS01064">
    <property type="entry name" value="PYRIDOX_OXIDASE"/>
    <property type="match status" value="1"/>
</dbReference>
<feature type="binding site" evidence="9 11">
    <location>
        <position position="83"/>
    </location>
    <ligand>
        <name>FMN</name>
        <dbReference type="ChEBI" id="CHEBI:58210"/>
    </ligand>
</feature>
<dbReference type="InterPro" id="IPR012349">
    <property type="entry name" value="Split_barrel_FMN-bd"/>
</dbReference>
<keyword evidence="7 9" id="KW-0560">Oxidoreductase</keyword>
<evidence type="ECO:0000259" key="13">
    <source>
        <dbReference type="Pfam" id="PF10590"/>
    </source>
</evidence>
<comment type="similarity">
    <text evidence="3 9">Belongs to the pyridoxamine 5'-phosphate oxidase family.</text>
</comment>
<evidence type="ECO:0000256" key="6">
    <source>
        <dbReference type="ARBA" id="ARBA00022643"/>
    </source>
</evidence>
<dbReference type="EMBL" id="WMIA01000030">
    <property type="protein sequence ID" value="MTF40458.1"/>
    <property type="molecule type" value="Genomic_DNA"/>
</dbReference>
<comment type="cofactor">
    <cofactor evidence="9 11">
        <name>FMN</name>
        <dbReference type="ChEBI" id="CHEBI:58210"/>
    </cofactor>
    <text evidence="9 11">Binds 1 FMN per subunit.</text>
</comment>
<evidence type="ECO:0000256" key="10">
    <source>
        <dbReference type="PIRSR" id="PIRSR000190-1"/>
    </source>
</evidence>
<feature type="domain" description="Pyridoxamine 5'-phosphate oxidase N-terminal" evidence="12">
    <location>
        <begin position="35"/>
        <end position="161"/>
    </location>
</feature>
<evidence type="ECO:0000256" key="5">
    <source>
        <dbReference type="ARBA" id="ARBA00022630"/>
    </source>
</evidence>
<evidence type="ECO:0000313" key="15">
    <source>
        <dbReference type="Proteomes" id="UP000437131"/>
    </source>
</evidence>
<feature type="binding site" evidence="9 10">
    <location>
        <position position="67"/>
    </location>
    <ligand>
        <name>substrate</name>
    </ligand>
</feature>
<feature type="binding site" evidence="9 11">
    <location>
        <begin position="77"/>
        <end position="78"/>
    </location>
    <ligand>
        <name>FMN</name>
        <dbReference type="ChEBI" id="CHEBI:58210"/>
    </ligand>
</feature>
<dbReference type="Gene3D" id="2.30.110.10">
    <property type="entry name" value="Electron Transport, Fmn-binding Protein, Chain A"/>
    <property type="match status" value="1"/>
</dbReference>
<keyword evidence="6 9" id="KW-0288">FMN</keyword>
<feature type="binding site" evidence="9 10">
    <location>
        <position position="132"/>
    </location>
    <ligand>
        <name>substrate</name>
    </ligand>
</feature>
<dbReference type="AlphaFoldDB" id="A0A844GZQ4"/>
<comment type="catalytic activity">
    <reaction evidence="9">
        <text>pyridoxamine 5'-phosphate + O2 + H2O = pyridoxal 5'-phosphate + H2O2 + NH4(+)</text>
        <dbReference type="Rhea" id="RHEA:15817"/>
        <dbReference type="ChEBI" id="CHEBI:15377"/>
        <dbReference type="ChEBI" id="CHEBI:15379"/>
        <dbReference type="ChEBI" id="CHEBI:16240"/>
        <dbReference type="ChEBI" id="CHEBI:28938"/>
        <dbReference type="ChEBI" id="CHEBI:58451"/>
        <dbReference type="ChEBI" id="CHEBI:597326"/>
        <dbReference type="EC" id="1.4.3.5"/>
    </reaction>
</comment>
<evidence type="ECO:0000259" key="12">
    <source>
        <dbReference type="Pfam" id="PF01243"/>
    </source>
</evidence>
<evidence type="ECO:0000256" key="3">
    <source>
        <dbReference type="ARBA" id="ARBA00007301"/>
    </source>
</evidence>
<dbReference type="Pfam" id="PF01243">
    <property type="entry name" value="PNPOx_N"/>
    <property type="match status" value="1"/>
</dbReference>
<dbReference type="UniPathway" id="UPA01068">
    <property type="reaction ID" value="UER00304"/>
</dbReference>
<protein>
    <recommendedName>
        <fullName evidence="9">Pyridoxine/pyridoxamine 5'-phosphate oxidase</fullName>
        <ecNumber evidence="9">1.4.3.5</ecNumber>
    </recommendedName>
    <alternativeName>
        <fullName evidence="9">PNP/PMP oxidase</fullName>
        <shortName evidence="9">PNPOx</shortName>
    </alternativeName>
    <alternativeName>
        <fullName evidence="9">Pyridoxal 5'-phosphate synthase</fullName>
    </alternativeName>
</protein>
<dbReference type="InterPro" id="IPR011576">
    <property type="entry name" value="Pyridox_Oxase_N"/>
</dbReference>
<organism evidence="14 15">
    <name type="scientific">Cyanobacterium aponinum 0216</name>
    <dbReference type="NCBI Taxonomy" id="2676140"/>
    <lineage>
        <taxon>Bacteria</taxon>
        <taxon>Bacillati</taxon>
        <taxon>Cyanobacteriota</taxon>
        <taxon>Cyanophyceae</taxon>
        <taxon>Oscillatoriophycideae</taxon>
        <taxon>Chroococcales</taxon>
        <taxon>Geminocystaceae</taxon>
        <taxon>Cyanobacterium</taxon>
    </lineage>
</organism>
<dbReference type="NCBIfam" id="NF004231">
    <property type="entry name" value="PRK05679.1"/>
    <property type="match status" value="1"/>
</dbReference>
<dbReference type="EC" id="1.4.3.5" evidence="9"/>
<evidence type="ECO:0000313" key="14">
    <source>
        <dbReference type="EMBL" id="MTF40458.1"/>
    </source>
</evidence>
<evidence type="ECO:0000256" key="1">
    <source>
        <dbReference type="ARBA" id="ARBA00004738"/>
    </source>
</evidence>
<dbReference type="PIRSF" id="PIRSF000190">
    <property type="entry name" value="Pyd_amn-ph_oxd"/>
    <property type="match status" value="1"/>
</dbReference>
<name>A0A844GZQ4_9CHRO</name>
<feature type="binding site" evidence="9 11">
    <location>
        <position position="106"/>
    </location>
    <ligand>
        <name>FMN</name>
        <dbReference type="ChEBI" id="CHEBI:58210"/>
    </ligand>
</feature>
<dbReference type="PANTHER" id="PTHR10851:SF0">
    <property type="entry name" value="PYRIDOXINE-5'-PHOSPHATE OXIDASE"/>
    <property type="match status" value="1"/>
</dbReference>
<dbReference type="InterPro" id="IPR000659">
    <property type="entry name" value="Pyridox_Oxase"/>
</dbReference>
<feature type="binding site" evidence="9 10">
    <location>
        <position position="128"/>
    </location>
    <ligand>
        <name>substrate</name>
    </ligand>
</feature>
<dbReference type="RefSeq" id="WP_099436281.1">
    <property type="nucleotide sequence ID" value="NZ_WMIA01000030.1"/>
</dbReference>
<feature type="binding site" evidence="9 10">
    <location>
        <position position="124"/>
    </location>
    <ligand>
        <name>substrate</name>
    </ligand>
</feature>
<dbReference type="GO" id="GO:0008615">
    <property type="term" value="P:pyridoxine biosynthetic process"/>
    <property type="evidence" value="ECO:0007669"/>
    <property type="project" value="UniProtKB-UniRule"/>
</dbReference>
<feature type="binding site" evidence="9 11">
    <location>
        <begin position="62"/>
        <end position="67"/>
    </location>
    <ligand>
        <name>FMN</name>
        <dbReference type="ChEBI" id="CHEBI:58210"/>
    </ligand>
</feature>
<proteinExistence type="inferred from homology"/>
<sequence length="214" mass="25020">MKISLADLRKNYTQGGLTEEDISQNPFEQFRHWFEQALESQILEPNAMTLATVNEAGKPTARIVLLKNLDEKGFVFFTNYESKKGKNIAVNPFGCLVFLWGELERQVRVEGKIEKITPEESDQYFHSRPIGSQLGAHISPQSQIIPNREYLDNRLQEVTQQYQNHTIPRPSHWGGYRLVPDAIEFWQGRENRLHDRLEYRLNDNKQWQIVRLAP</sequence>
<dbReference type="GO" id="GO:0004733">
    <property type="term" value="F:pyridoxamine phosphate oxidase activity"/>
    <property type="evidence" value="ECO:0007669"/>
    <property type="project" value="UniProtKB-UniRule"/>
</dbReference>
<feature type="binding site" evidence="9 11">
    <location>
        <position position="84"/>
    </location>
    <ligand>
        <name>FMN</name>
        <dbReference type="ChEBI" id="CHEBI:58210"/>
    </ligand>
</feature>
<evidence type="ECO:0000256" key="4">
    <source>
        <dbReference type="ARBA" id="ARBA00011738"/>
    </source>
</evidence>
<dbReference type="InterPro" id="IPR019576">
    <property type="entry name" value="Pyridoxamine_oxidase_dimer_C"/>
</dbReference>